<dbReference type="AlphaFoldDB" id="A0A1Z9Z2U1"/>
<reference evidence="1 2" key="1">
    <citation type="submission" date="2017-05" db="EMBL/GenBank/DDBJ databases">
        <title>Acinetobacter populi ANC 5415 (= PBJ7), whole genome shotgun sequencing project.</title>
        <authorList>
            <person name="Nemec A."/>
            <person name="Radolfova-Krizova L."/>
        </authorList>
    </citation>
    <scope>NUCLEOTIDE SEQUENCE [LARGE SCALE GENOMIC DNA]</scope>
    <source>
        <strain evidence="1 2">PBJ7</strain>
    </source>
</reference>
<comment type="caution">
    <text evidence="1">The sequence shown here is derived from an EMBL/GenBank/DDBJ whole genome shotgun (WGS) entry which is preliminary data.</text>
</comment>
<dbReference type="Proteomes" id="UP000196536">
    <property type="component" value="Unassembled WGS sequence"/>
</dbReference>
<accession>A0A1Z9Z2U1</accession>
<keyword evidence="2" id="KW-1185">Reference proteome</keyword>
<protein>
    <recommendedName>
        <fullName evidence="3">Antirepressor protein ant N-terminal domain-containing protein</fullName>
    </recommendedName>
</protein>
<evidence type="ECO:0000313" key="2">
    <source>
        <dbReference type="Proteomes" id="UP000196536"/>
    </source>
</evidence>
<dbReference type="EMBL" id="NEXX01000001">
    <property type="protein sequence ID" value="OUY08737.1"/>
    <property type="molecule type" value="Genomic_DNA"/>
</dbReference>
<organism evidence="1 2">
    <name type="scientific">Acinetobacter populi</name>
    <dbReference type="NCBI Taxonomy" id="1582270"/>
    <lineage>
        <taxon>Bacteria</taxon>
        <taxon>Pseudomonadati</taxon>
        <taxon>Pseudomonadota</taxon>
        <taxon>Gammaproteobacteria</taxon>
        <taxon>Moraxellales</taxon>
        <taxon>Moraxellaceae</taxon>
        <taxon>Acinetobacter</taxon>
    </lineage>
</organism>
<evidence type="ECO:0008006" key="3">
    <source>
        <dbReference type="Google" id="ProtNLM"/>
    </source>
</evidence>
<proteinExistence type="predicted"/>
<sequence length="187" mass="21232">MTTQTTAKITDIIYFHGCTLPIITWNNINYVPAKYLTDLAGVDWRTAKRSLLDEENILLYAIKQFKSPVIAAQGGSPTTPDDVIHIQFDRAYFYLARINTKIMKAMGNVTAAEQLLQLQIEWAKVLHDYETDGIAIKGKSTHNELMQIMKMRQMAIGQEKQVFSKMLQSKLAELGYQPDGEQGDLFK</sequence>
<gene>
    <name evidence="1" type="ORF">CAP51_03740</name>
</gene>
<dbReference type="RefSeq" id="WP_087619399.1">
    <property type="nucleotide sequence ID" value="NZ_NEXX01000001.1"/>
</dbReference>
<evidence type="ECO:0000313" key="1">
    <source>
        <dbReference type="EMBL" id="OUY08737.1"/>
    </source>
</evidence>
<name>A0A1Z9Z2U1_9GAMM</name>